<dbReference type="EMBL" id="AP025564">
    <property type="protein sequence ID" value="BDE96286.1"/>
    <property type="molecule type" value="Genomic_DNA"/>
</dbReference>
<evidence type="ECO:0008006" key="7">
    <source>
        <dbReference type="Google" id="ProtNLM"/>
    </source>
</evidence>
<keyword evidence="4" id="KW-0732">Signal</keyword>
<dbReference type="CDD" id="cd06414">
    <property type="entry name" value="GH25_LytC-like"/>
    <property type="match status" value="1"/>
</dbReference>
<dbReference type="InterPro" id="IPR018077">
    <property type="entry name" value="Glyco_hydro_fam25_subgr"/>
</dbReference>
<gene>
    <name evidence="5" type="ORF">CE91St30_16190</name>
</gene>
<dbReference type="Pfam" id="PF01183">
    <property type="entry name" value="Glyco_hydro_25"/>
    <property type="match status" value="1"/>
</dbReference>
<keyword evidence="2" id="KW-0378">Hydrolase</keyword>
<dbReference type="PROSITE" id="PS51904">
    <property type="entry name" value="GLYCOSYL_HYDROL_F25_2"/>
    <property type="match status" value="1"/>
</dbReference>
<protein>
    <recommendedName>
        <fullName evidence="7">Glycoside hydrolase</fullName>
    </recommendedName>
</protein>
<evidence type="ECO:0000256" key="3">
    <source>
        <dbReference type="ARBA" id="ARBA00023295"/>
    </source>
</evidence>
<dbReference type="PANTHER" id="PTHR34135:SF2">
    <property type="entry name" value="LYSOZYME"/>
    <property type="match status" value="1"/>
</dbReference>
<dbReference type="RefSeq" id="WP_244412549.1">
    <property type="nucleotide sequence ID" value="NZ_AP025564.1"/>
</dbReference>
<comment type="similarity">
    <text evidence="1">Belongs to the glycosyl hydrolase 25 family.</text>
</comment>
<evidence type="ECO:0000256" key="4">
    <source>
        <dbReference type="SAM" id="SignalP"/>
    </source>
</evidence>
<evidence type="ECO:0000256" key="1">
    <source>
        <dbReference type="ARBA" id="ARBA00010646"/>
    </source>
</evidence>
<sequence length="264" mass="28445">MNRTSLRILFTAALALALLALAACSSSGEQAPSKPAYVSPYDWSGLAKEDGRYTYAEGGEVCSFTGIDVSEHQGAIDWNAVASDGIDFAFIRIGNRGATEGAVYLDERYVENMTGAREAGIPVGVYFFSQAITAEEALEEADFVLAMLGDAELAYPIVYDHEPVAGIEGRADGLSREQMTENALAFCTRIAEAGYEPMVYGNKRDIARFDLSQLEGIDVWFAEYGAATPSGQFDFSIWQYANDGTVAGVSTAVDLNILFIADAR</sequence>
<keyword evidence="6" id="KW-1185">Reference proteome</keyword>
<evidence type="ECO:0000256" key="2">
    <source>
        <dbReference type="ARBA" id="ARBA00022801"/>
    </source>
</evidence>
<reference evidence="5 6" key="1">
    <citation type="submission" date="2022-01" db="EMBL/GenBank/DDBJ databases">
        <title>Novel bile acid biosynthetic pathways are enriched in the microbiome of centenarians.</title>
        <authorList>
            <person name="Sato Y."/>
            <person name="Atarashi K."/>
            <person name="Plichta R.D."/>
            <person name="Arai Y."/>
            <person name="Sasajima S."/>
            <person name="Kearney M.S."/>
            <person name="Suda W."/>
            <person name="Takeshita K."/>
            <person name="Sasaki T."/>
            <person name="Okamoto S."/>
            <person name="Skelly N.A."/>
            <person name="Okamura Y."/>
            <person name="Vlamakis H."/>
            <person name="Li Y."/>
            <person name="Tanoue T."/>
            <person name="Takei H."/>
            <person name="Nittono H."/>
            <person name="Narushima S."/>
            <person name="Irie J."/>
            <person name="Itoh H."/>
            <person name="Moriya K."/>
            <person name="Sugiura Y."/>
            <person name="Suematsu M."/>
            <person name="Moritoki N."/>
            <person name="Shibata S."/>
            <person name="Littman R.D."/>
            <person name="Fischbach A.M."/>
            <person name="Uwamino Y."/>
            <person name="Inoue T."/>
            <person name="Honda A."/>
            <person name="Hattori M."/>
            <person name="Murai T."/>
            <person name="Xavier J.R."/>
            <person name="Hirose N."/>
            <person name="Honda K."/>
        </authorList>
    </citation>
    <scope>NUCLEOTIDE SEQUENCE [LARGE SCALE GENOMIC DNA]</scope>
    <source>
        <strain evidence="5 6">CE91-St30</strain>
    </source>
</reference>
<dbReference type="Gene3D" id="3.20.20.80">
    <property type="entry name" value="Glycosidases"/>
    <property type="match status" value="1"/>
</dbReference>
<dbReference type="PROSITE" id="PS51257">
    <property type="entry name" value="PROKAR_LIPOPROTEIN"/>
    <property type="match status" value="1"/>
</dbReference>
<dbReference type="Proteomes" id="UP001320544">
    <property type="component" value="Chromosome"/>
</dbReference>
<dbReference type="InterPro" id="IPR017853">
    <property type="entry name" value="GH"/>
</dbReference>
<dbReference type="SMART" id="SM00641">
    <property type="entry name" value="Glyco_25"/>
    <property type="match status" value="1"/>
</dbReference>
<feature type="signal peptide" evidence="4">
    <location>
        <begin position="1"/>
        <end position="22"/>
    </location>
</feature>
<feature type="chain" id="PRO_5047394312" description="Glycoside hydrolase" evidence="4">
    <location>
        <begin position="23"/>
        <end position="264"/>
    </location>
</feature>
<keyword evidence="3" id="KW-0326">Glycosidase</keyword>
<accession>A0ABM7WJ06</accession>
<evidence type="ECO:0000313" key="6">
    <source>
        <dbReference type="Proteomes" id="UP001320544"/>
    </source>
</evidence>
<dbReference type="PANTHER" id="PTHR34135">
    <property type="entry name" value="LYSOZYME"/>
    <property type="match status" value="1"/>
</dbReference>
<proteinExistence type="inferred from homology"/>
<evidence type="ECO:0000313" key="5">
    <source>
        <dbReference type="EMBL" id="BDE96286.1"/>
    </source>
</evidence>
<name>A0ABM7WJ06_9ACTN</name>
<organism evidence="5 6">
    <name type="scientific">Raoultibacter timonensis</name>
    <dbReference type="NCBI Taxonomy" id="1907662"/>
    <lineage>
        <taxon>Bacteria</taxon>
        <taxon>Bacillati</taxon>
        <taxon>Actinomycetota</taxon>
        <taxon>Coriobacteriia</taxon>
        <taxon>Eggerthellales</taxon>
        <taxon>Eggerthellaceae</taxon>
        <taxon>Raoultibacter</taxon>
    </lineage>
</organism>
<dbReference type="InterPro" id="IPR002053">
    <property type="entry name" value="Glyco_hydro_25"/>
</dbReference>
<dbReference type="SUPFAM" id="SSF51445">
    <property type="entry name" value="(Trans)glycosidases"/>
    <property type="match status" value="1"/>
</dbReference>